<organism evidence="1 2">
    <name type="scientific">Actinomadura rubrisoli</name>
    <dbReference type="NCBI Taxonomy" id="2530368"/>
    <lineage>
        <taxon>Bacteria</taxon>
        <taxon>Bacillati</taxon>
        <taxon>Actinomycetota</taxon>
        <taxon>Actinomycetes</taxon>
        <taxon>Streptosporangiales</taxon>
        <taxon>Thermomonosporaceae</taxon>
        <taxon>Actinomadura</taxon>
    </lineage>
</organism>
<protein>
    <submittedName>
        <fullName evidence="1">Uncharacterized protein</fullName>
    </submittedName>
</protein>
<sequence length="254" mass="28150">MARFDHRVDLRISCFIVAVNAEPDVEETVKLLARASHRENRQSMNRLARGCSQDTRNRLRAALQHRTAGPDRTPSSHEGHRQLLASAFRHPQGTGFIGPGADGLLRSAFTEALTSKTGVSWILAAKSDLRRLFDDAFDDALREHWSPRLRVVDTLEDAIEHLDFEADIARALNTNATDALLPVLWFTTSGPDTDVIHQTLQNWPDIIALIAGGWPHGPTHLIEADGPRPLPRRPIDLLSPQQAIASLDVPDQPS</sequence>
<reference evidence="1 2" key="1">
    <citation type="submission" date="2019-03" db="EMBL/GenBank/DDBJ databases">
        <title>Draft genome sequences of novel Actinobacteria.</title>
        <authorList>
            <person name="Sahin N."/>
            <person name="Ay H."/>
            <person name="Saygin H."/>
        </authorList>
    </citation>
    <scope>NUCLEOTIDE SEQUENCE [LARGE SCALE GENOMIC DNA]</scope>
    <source>
        <strain evidence="1 2">H3C3</strain>
    </source>
</reference>
<dbReference type="OrthoDB" id="3480712at2"/>
<proteinExistence type="predicted"/>
<dbReference type="Proteomes" id="UP000294513">
    <property type="component" value="Unassembled WGS sequence"/>
</dbReference>
<gene>
    <name evidence="1" type="ORF">E1298_37595</name>
</gene>
<evidence type="ECO:0000313" key="1">
    <source>
        <dbReference type="EMBL" id="TDD69372.1"/>
    </source>
</evidence>
<dbReference type="EMBL" id="SMKU01000323">
    <property type="protein sequence ID" value="TDD69372.1"/>
    <property type="molecule type" value="Genomic_DNA"/>
</dbReference>
<name>A0A4R5AH41_9ACTN</name>
<dbReference type="RefSeq" id="WP_131901989.1">
    <property type="nucleotide sequence ID" value="NZ_SMKU01000323.1"/>
</dbReference>
<dbReference type="AlphaFoldDB" id="A0A4R5AH41"/>
<accession>A0A4R5AH41</accession>
<keyword evidence="2" id="KW-1185">Reference proteome</keyword>
<comment type="caution">
    <text evidence="1">The sequence shown here is derived from an EMBL/GenBank/DDBJ whole genome shotgun (WGS) entry which is preliminary data.</text>
</comment>
<evidence type="ECO:0000313" key="2">
    <source>
        <dbReference type="Proteomes" id="UP000294513"/>
    </source>
</evidence>